<evidence type="ECO:0000313" key="1">
    <source>
        <dbReference type="EMBL" id="QDI02517.1"/>
    </source>
</evidence>
<organism evidence="1 2">
    <name type="scientific">Xanthomonas cerealis pv. cerealis</name>
    <dbReference type="NCBI Taxonomy" id="152263"/>
    <lineage>
        <taxon>Bacteria</taxon>
        <taxon>Pseudomonadati</taxon>
        <taxon>Pseudomonadota</taxon>
        <taxon>Gammaproteobacteria</taxon>
        <taxon>Lysobacterales</taxon>
        <taxon>Lysobacteraceae</taxon>
        <taxon>Xanthomonas</taxon>
        <taxon>Xanthomonas translucens group</taxon>
        <taxon>Xanthomonas cerealis</taxon>
    </lineage>
</organism>
<dbReference type="Proteomes" id="UP000319349">
    <property type="component" value="Chromosome"/>
</dbReference>
<evidence type="ECO:0000313" key="2">
    <source>
        <dbReference type="Proteomes" id="UP000319349"/>
    </source>
</evidence>
<gene>
    <name evidence="1" type="ORF">E4A48_01305</name>
</gene>
<name>A0A514E908_9XANT</name>
<reference evidence="1 2" key="1">
    <citation type="submission" date="2019-03" db="EMBL/GenBank/DDBJ databases">
        <title>Tal1 in Xanthomonas translucens pv. cerealis Contributes to Virulence in Bacterial Leaf Streak of Wheat.</title>
        <authorList>
            <person name="Shah S.M.A."/>
            <person name="Haq F."/>
            <person name="Ma W."/>
            <person name="Xu X."/>
            <person name="Wang S."/>
            <person name="Xu Z."/>
            <person name="Zou L."/>
            <person name="Zhu B."/>
            <person name="Chen G."/>
        </authorList>
    </citation>
    <scope>NUCLEOTIDE SEQUENCE [LARGE SCALE GENOMIC DNA]</scope>
    <source>
        <strain evidence="1 2">01</strain>
    </source>
</reference>
<dbReference type="EMBL" id="CP038228">
    <property type="protein sequence ID" value="QDI02517.1"/>
    <property type="molecule type" value="Genomic_DNA"/>
</dbReference>
<protein>
    <submittedName>
        <fullName evidence="1">Uncharacterized protein</fullName>
    </submittedName>
</protein>
<dbReference type="AlphaFoldDB" id="A0A514E908"/>
<sequence>MKYTIEINGTVQVVHWATIEATSPEEALSKCDIDAISYSDFEFEEWHSAPEIHRIEDETGTLIACDYEDHVPDIDDL</sequence>
<proteinExistence type="predicted"/>
<dbReference type="RefSeq" id="WP_142741748.1">
    <property type="nucleotide sequence ID" value="NZ_CP038228.1"/>
</dbReference>
<keyword evidence="2" id="KW-1185">Reference proteome</keyword>
<accession>A0A514E908</accession>